<organism evidence="1 2">
    <name type="scientific">Dipteronia sinensis</name>
    <dbReference type="NCBI Taxonomy" id="43782"/>
    <lineage>
        <taxon>Eukaryota</taxon>
        <taxon>Viridiplantae</taxon>
        <taxon>Streptophyta</taxon>
        <taxon>Embryophyta</taxon>
        <taxon>Tracheophyta</taxon>
        <taxon>Spermatophyta</taxon>
        <taxon>Magnoliopsida</taxon>
        <taxon>eudicotyledons</taxon>
        <taxon>Gunneridae</taxon>
        <taxon>Pentapetalae</taxon>
        <taxon>rosids</taxon>
        <taxon>malvids</taxon>
        <taxon>Sapindales</taxon>
        <taxon>Sapindaceae</taxon>
        <taxon>Hippocastanoideae</taxon>
        <taxon>Acereae</taxon>
        <taxon>Dipteronia</taxon>
    </lineage>
</organism>
<dbReference type="PANTHER" id="PTHR33116">
    <property type="entry name" value="REVERSE TRANSCRIPTASE ZINC-BINDING DOMAIN-CONTAINING PROTEIN-RELATED-RELATED"/>
    <property type="match status" value="1"/>
</dbReference>
<dbReference type="PANTHER" id="PTHR33116:SF78">
    <property type="entry name" value="OS12G0587133 PROTEIN"/>
    <property type="match status" value="1"/>
</dbReference>
<evidence type="ECO:0000313" key="1">
    <source>
        <dbReference type="EMBL" id="KAK3218478.1"/>
    </source>
</evidence>
<evidence type="ECO:0008006" key="3">
    <source>
        <dbReference type="Google" id="ProtNLM"/>
    </source>
</evidence>
<reference evidence="1" key="1">
    <citation type="journal article" date="2023" name="Plant J.">
        <title>Genome sequences and population genomics provide insights into the demographic history, inbreeding, and mutation load of two 'living fossil' tree species of Dipteronia.</title>
        <authorList>
            <person name="Feng Y."/>
            <person name="Comes H.P."/>
            <person name="Chen J."/>
            <person name="Zhu S."/>
            <person name="Lu R."/>
            <person name="Zhang X."/>
            <person name="Li P."/>
            <person name="Qiu J."/>
            <person name="Olsen K.M."/>
            <person name="Qiu Y."/>
        </authorList>
    </citation>
    <scope>NUCLEOTIDE SEQUENCE</scope>
    <source>
        <strain evidence="1">NBL</strain>
    </source>
</reference>
<dbReference type="AlphaFoldDB" id="A0AAE0AIK4"/>
<keyword evidence="2" id="KW-1185">Reference proteome</keyword>
<dbReference type="EMBL" id="JANJYJ010000004">
    <property type="protein sequence ID" value="KAK3218478.1"/>
    <property type="molecule type" value="Genomic_DNA"/>
</dbReference>
<comment type="caution">
    <text evidence="1">The sequence shown here is derived from an EMBL/GenBank/DDBJ whole genome shotgun (WGS) entry which is preliminary data.</text>
</comment>
<gene>
    <name evidence="1" type="ORF">Dsin_012448</name>
</gene>
<accession>A0AAE0AIK4</accession>
<name>A0AAE0AIK4_9ROSI</name>
<dbReference type="Proteomes" id="UP001281410">
    <property type="component" value="Unassembled WGS sequence"/>
</dbReference>
<protein>
    <recommendedName>
        <fullName evidence="3">Reverse transcriptase domain-containing protein</fullName>
    </recommendedName>
</protein>
<sequence length="314" mass="35454">MEVLSKILAKRIADCPSFKFHWKCDKIKISHICFADDLIMLCHGSPSSALVLKATFDEFSLLSGLLANQAKSNIFTLGLSSTTNQQLINLFGYTNRNSEVSYGKGLKDSKGAKISWSDICLLKKEGGLVLKDLSSWNKALMIRHLWILIFGTSNLWSSWIKAYHLKGTNLWEAKAPYTCSWNWRKLLHLRAIARPLIQHFIGNGSSTSLWFDNWHPHGPLLLKWSPRVVYDSGLPLNATVNAIVLGDSWSWPAATSIDLVEIRSHMPSYNPNPNIEDSIRWLPSSNGIYSAFSALASLRAFHPLVPWFKLVWFP</sequence>
<proteinExistence type="predicted"/>
<evidence type="ECO:0000313" key="2">
    <source>
        <dbReference type="Proteomes" id="UP001281410"/>
    </source>
</evidence>